<sequence>MGLPQAHQTYKDIINKYAEQKDEVAIAKARVNYLNAYAADINKKAEQHLKE</sequence>
<comment type="caution">
    <text evidence="1">The sequence shown here is derived from an EMBL/GenBank/DDBJ whole genome shotgun (WGS) entry which is preliminary data.</text>
</comment>
<reference evidence="1" key="1">
    <citation type="journal article" date="2014" name="Front. Microbiol.">
        <title>High frequency of phylogenetically diverse reductive dehalogenase-homologous genes in deep subseafloor sedimentary metagenomes.</title>
        <authorList>
            <person name="Kawai M."/>
            <person name="Futagami T."/>
            <person name="Toyoda A."/>
            <person name="Takaki Y."/>
            <person name="Nishi S."/>
            <person name="Hori S."/>
            <person name="Arai W."/>
            <person name="Tsubouchi T."/>
            <person name="Morono Y."/>
            <person name="Uchiyama I."/>
            <person name="Ito T."/>
            <person name="Fujiyama A."/>
            <person name="Inagaki F."/>
            <person name="Takami H."/>
        </authorList>
    </citation>
    <scope>NUCLEOTIDE SEQUENCE</scope>
    <source>
        <strain evidence="1">Expedition CK06-06</strain>
    </source>
</reference>
<feature type="non-terminal residue" evidence="1">
    <location>
        <position position="51"/>
    </location>
</feature>
<accession>X1HZT8</accession>
<organism evidence="1">
    <name type="scientific">marine sediment metagenome</name>
    <dbReference type="NCBI Taxonomy" id="412755"/>
    <lineage>
        <taxon>unclassified sequences</taxon>
        <taxon>metagenomes</taxon>
        <taxon>ecological metagenomes</taxon>
    </lineage>
</organism>
<evidence type="ECO:0000313" key="1">
    <source>
        <dbReference type="EMBL" id="GAH75661.1"/>
    </source>
</evidence>
<dbReference type="EMBL" id="BARU01027640">
    <property type="protein sequence ID" value="GAH75661.1"/>
    <property type="molecule type" value="Genomic_DNA"/>
</dbReference>
<name>X1HZT8_9ZZZZ</name>
<proteinExistence type="predicted"/>
<dbReference type="AlphaFoldDB" id="X1HZT8"/>
<gene>
    <name evidence="1" type="ORF">S03H2_44228</name>
</gene>
<protein>
    <submittedName>
        <fullName evidence="1">Uncharacterized protein</fullName>
    </submittedName>
</protein>